<dbReference type="CDD" id="cd00207">
    <property type="entry name" value="fer2"/>
    <property type="match status" value="1"/>
</dbReference>
<dbReference type="SUPFAM" id="SSF52343">
    <property type="entry name" value="Ferredoxin reductase-like, C-terminal NADP-linked domain"/>
    <property type="match status" value="1"/>
</dbReference>
<gene>
    <name evidence="11" type="ORF">HYN46_01690</name>
</gene>
<dbReference type="Proteomes" id="UP000253940">
    <property type="component" value="Chromosome"/>
</dbReference>
<dbReference type="PRINTS" id="PR00410">
    <property type="entry name" value="PHEHYDRXLASE"/>
</dbReference>
<dbReference type="InterPro" id="IPR017938">
    <property type="entry name" value="Riboflavin_synthase-like_b-brl"/>
</dbReference>
<dbReference type="InterPro" id="IPR036010">
    <property type="entry name" value="2Fe-2S_ferredoxin-like_sf"/>
</dbReference>
<evidence type="ECO:0000256" key="9">
    <source>
        <dbReference type="ARBA" id="ARBA00061434"/>
    </source>
</evidence>
<dbReference type="CDD" id="cd06216">
    <property type="entry name" value="FNR_iron_sulfur_binding_2"/>
    <property type="match status" value="1"/>
</dbReference>
<keyword evidence="5" id="KW-0274">FAD</keyword>
<evidence type="ECO:0000256" key="5">
    <source>
        <dbReference type="ARBA" id="ARBA00022827"/>
    </source>
</evidence>
<evidence type="ECO:0000256" key="6">
    <source>
        <dbReference type="ARBA" id="ARBA00023002"/>
    </source>
</evidence>
<dbReference type="InterPro" id="IPR039261">
    <property type="entry name" value="FNR_nucleotide-bd"/>
</dbReference>
<dbReference type="InterPro" id="IPR050415">
    <property type="entry name" value="MRET"/>
</dbReference>
<keyword evidence="6" id="KW-0560">Oxidoreductase</keyword>
<dbReference type="GO" id="GO:0051537">
    <property type="term" value="F:2 iron, 2 sulfur cluster binding"/>
    <property type="evidence" value="ECO:0007669"/>
    <property type="project" value="UniProtKB-KW"/>
</dbReference>
<accession>A0A345PAZ6</accession>
<dbReference type="SUPFAM" id="SSF54292">
    <property type="entry name" value="2Fe-2S ferredoxin-like"/>
    <property type="match status" value="1"/>
</dbReference>
<sequence>MQATLTSSTNYQPAAYKPHWVREDFVDFVLAKINPLWTVTRTMARVENIEYIEDDMVKVTLSTNHLLNRRFKTFKAGQFIMLTVTIAGVRHQRAYSLVNTPENYAKTGRLVIGVKRQGRVSNYLAKQAKIGDVLEIAPASGEFMLTEEATPALFISAGSGITPIVPMIQQALERSKLPVTLIYYSRDPAFRMELETLAAAYPQFDLNIIVDSAEKPAFFDVETLERICPDAATRETYVCAAPGLMTATRKIWESFGWSDKMRQESFLPIKVDENAEAQLVNFRRSQREFEAKGNLLASAEAAGLTPTYGCRMGVCNACVCTKVSGSVRNQVTGEINDQNNVQIKLCVNAAISEVVIDL</sequence>
<evidence type="ECO:0000313" key="11">
    <source>
        <dbReference type="EMBL" id="AXI04455.1"/>
    </source>
</evidence>
<dbReference type="PANTHER" id="PTHR47354">
    <property type="entry name" value="NADH OXIDOREDUCTASE HCR"/>
    <property type="match status" value="1"/>
</dbReference>
<evidence type="ECO:0000256" key="2">
    <source>
        <dbReference type="ARBA" id="ARBA00022630"/>
    </source>
</evidence>
<dbReference type="KEGG" id="mbah:HYN46_01690"/>
<keyword evidence="12" id="KW-1185">Reference proteome</keyword>
<keyword evidence="3" id="KW-0001">2Fe-2S</keyword>
<dbReference type="Gene3D" id="3.40.50.80">
    <property type="entry name" value="Nucleotide-binding domain of ferredoxin-NADP reductase (FNR) module"/>
    <property type="match status" value="1"/>
</dbReference>
<keyword evidence="4" id="KW-0479">Metal-binding</keyword>
<dbReference type="InterPro" id="IPR012675">
    <property type="entry name" value="Beta-grasp_dom_sf"/>
</dbReference>
<evidence type="ECO:0000313" key="12">
    <source>
        <dbReference type="Proteomes" id="UP000253940"/>
    </source>
</evidence>
<proteinExistence type="inferred from homology"/>
<dbReference type="InterPro" id="IPR001433">
    <property type="entry name" value="OxRdtase_FAD/NAD-bd"/>
</dbReference>
<dbReference type="InterPro" id="IPR008333">
    <property type="entry name" value="Cbr1-like_FAD-bd_dom"/>
</dbReference>
<feature type="domain" description="FAD-binding FR-type" evidence="10">
    <location>
        <begin position="39"/>
        <end position="146"/>
    </location>
</feature>
<dbReference type="Gene3D" id="2.40.30.10">
    <property type="entry name" value="Translation factors"/>
    <property type="match status" value="1"/>
</dbReference>
<dbReference type="Pfam" id="PF00970">
    <property type="entry name" value="FAD_binding_6"/>
    <property type="match status" value="1"/>
</dbReference>
<dbReference type="InterPro" id="IPR017927">
    <property type="entry name" value="FAD-bd_FR_type"/>
</dbReference>
<keyword evidence="8" id="KW-0411">Iron-sulfur</keyword>
<comment type="cofactor">
    <cofactor evidence="1">
        <name>FAD</name>
        <dbReference type="ChEBI" id="CHEBI:57692"/>
    </cofactor>
</comment>
<dbReference type="PROSITE" id="PS51384">
    <property type="entry name" value="FAD_FR"/>
    <property type="match status" value="1"/>
</dbReference>
<organism evidence="11 12">
    <name type="scientific">Aquirhabdus parva</name>
    <dbReference type="NCBI Taxonomy" id="2283318"/>
    <lineage>
        <taxon>Bacteria</taxon>
        <taxon>Pseudomonadati</taxon>
        <taxon>Pseudomonadota</taxon>
        <taxon>Gammaproteobacteria</taxon>
        <taxon>Moraxellales</taxon>
        <taxon>Moraxellaceae</taxon>
        <taxon>Aquirhabdus</taxon>
    </lineage>
</organism>
<name>A0A345PAZ6_9GAMM</name>
<keyword evidence="2" id="KW-0285">Flavoprotein</keyword>
<reference evidence="11 12" key="1">
    <citation type="submission" date="2018-07" db="EMBL/GenBank/DDBJ databases">
        <title>Genome sequencing of Moraxellaceae gen. HYN0046.</title>
        <authorList>
            <person name="Kim M."/>
            <person name="Yi H."/>
        </authorList>
    </citation>
    <scope>NUCLEOTIDE SEQUENCE [LARGE SCALE GENOMIC DNA]</scope>
    <source>
        <strain evidence="11 12">HYN0046</strain>
    </source>
</reference>
<dbReference type="Gene3D" id="3.10.20.30">
    <property type="match status" value="1"/>
</dbReference>
<dbReference type="SUPFAM" id="SSF63380">
    <property type="entry name" value="Riboflavin synthase domain-like"/>
    <property type="match status" value="1"/>
</dbReference>
<dbReference type="GO" id="GO:0016491">
    <property type="term" value="F:oxidoreductase activity"/>
    <property type="evidence" value="ECO:0007669"/>
    <property type="project" value="UniProtKB-KW"/>
</dbReference>
<evidence type="ECO:0000256" key="7">
    <source>
        <dbReference type="ARBA" id="ARBA00023004"/>
    </source>
</evidence>
<dbReference type="InterPro" id="IPR001041">
    <property type="entry name" value="2Fe-2S_ferredoxin-type"/>
</dbReference>
<dbReference type="Pfam" id="PF00175">
    <property type="entry name" value="NAD_binding_1"/>
    <property type="match status" value="1"/>
</dbReference>
<dbReference type="EMBL" id="CP031222">
    <property type="protein sequence ID" value="AXI04455.1"/>
    <property type="molecule type" value="Genomic_DNA"/>
</dbReference>
<protein>
    <submittedName>
        <fullName evidence="11">Ferredoxin reductase</fullName>
    </submittedName>
</protein>
<evidence type="ECO:0000256" key="8">
    <source>
        <dbReference type="ARBA" id="ARBA00023014"/>
    </source>
</evidence>
<keyword evidence="7" id="KW-0408">Iron</keyword>
<evidence type="ECO:0000256" key="4">
    <source>
        <dbReference type="ARBA" id="ARBA00022723"/>
    </source>
</evidence>
<dbReference type="AlphaFoldDB" id="A0A345PAZ6"/>
<dbReference type="GO" id="GO:0046872">
    <property type="term" value="F:metal ion binding"/>
    <property type="evidence" value="ECO:0007669"/>
    <property type="project" value="UniProtKB-KW"/>
</dbReference>
<evidence type="ECO:0000256" key="3">
    <source>
        <dbReference type="ARBA" id="ARBA00022714"/>
    </source>
</evidence>
<dbReference type="OrthoDB" id="9796486at2"/>
<dbReference type="PANTHER" id="PTHR47354:SF6">
    <property type="entry name" value="NADH OXIDOREDUCTASE HCR"/>
    <property type="match status" value="1"/>
</dbReference>
<evidence type="ECO:0000259" key="10">
    <source>
        <dbReference type="PROSITE" id="PS51384"/>
    </source>
</evidence>
<comment type="similarity">
    <text evidence="9">In the N-terminal section; belongs to the FAD-binding oxidoreductase type 6 family.</text>
</comment>
<evidence type="ECO:0000256" key="1">
    <source>
        <dbReference type="ARBA" id="ARBA00001974"/>
    </source>
</evidence>
<dbReference type="Pfam" id="PF00111">
    <property type="entry name" value="Fer2"/>
    <property type="match status" value="1"/>
</dbReference>